<dbReference type="EC" id="2.7.11.1" evidence="2"/>
<accession>A0AAE0LD84</accession>
<evidence type="ECO:0000256" key="8">
    <source>
        <dbReference type="SAM" id="MobiDB-lite"/>
    </source>
</evidence>
<gene>
    <name evidence="12" type="ORF">CYMTET_11669</name>
</gene>
<evidence type="ECO:0000256" key="6">
    <source>
        <dbReference type="ARBA" id="ARBA00022840"/>
    </source>
</evidence>
<dbReference type="CDD" id="cd06257">
    <property type="entry name" value="DnaJ"/>
    <property type="match status" value="1"/>
</dbReference>
<dbReference type="Gene3D" id="1.10.510.10">
    <property type="entry name" value="Transferase(Phosphotransferase) domain 1"/>
    <property type="match status" value="1"/>
</dbReference>
<keyword evidence="6 7" id="KW-0067">ATP-binding</keyword>
<feature type="region of interest" description="Disordered" evidence="8">
    <location>
        <begin position="322"/>
        <end position="389"/>
    </location>
</feature>
<evidence type="ECO:0000256" key="7">
    <source>
        <dbReference type="PROSITE-ProRule" id="PRU10141"/>
    </source>
</evidence>
<dbReference type="GO" id="GO:0005524">
    <property type="term" value="F:ATP binding"/>
    <property type="evidence" value="ECO:0007669"/>
    <property type="project" value="UniProtKB-UniRule"/>
</dbReference>
<evidence type="ECO:0000313" key="12">
    <source>
        <dbReference type="EMBL" id="KAK3280489.1"/>
    </source>
</evidence>
<reference evidence="12 13" key="1">
    <citation type="journal article" date="2015" name="Genome Biol. Evol.">
        <title>Comparative Genomics of a Bacterivorous Green Alga Reveals Evolutionary Causalities and Consequences of Phago-Mixotrophic Mode of Nutrition.</title>
        <authorList>
            <person name="Burns J.A."/>
            <person name="Paasch A."/>
            <person name="Narechania A."/>
            <person name="Kim E."/>
        </authorList>
    </citation>
    <scope>NUCLEOTIDE SEQUENCE [LARGE SCALE GENOMIC DNA]</scope>
    <source>
        <strain evidence="12 13">PLY_AMNH</strain>
    </source>
</reference>
<dbReference type="InterPro" id="IPR017441">
    <property type="entry name" value="Protein_kinase_ATP_BS"/>
</dbReference>
<evidence type="ECO:0000259" key="9">
    <source>
        <dbReference type="PROSITE" id="PS50011"/>
    </source>
</evidence>
<proteinExistence type="inferred from homology"/>
<feature type="compositionally biased region" description="Low complexity" evidence="8">
    <location>
        <begin position="356"/>
        <end position="377"/>
    </location>
</feature>
<feature type="domain" description="SecA family profile" evidence="11">
    <location>
        <begin position="2092"/>
        <end position="2857"/>
    </location>
</feature>
<dbReference type="SMART" id="SM00220">
    <property type="entry name" value="S_TKc"/>
    <property type="match status" value="1"/>
</dbReference>
<dbReference type="PROSITE" id="PS00108">
    <property type="entry name" value="PROTEIN_KINASE_ST"/>
    <property type="match status" value="1"/>
</dbReference>
<dbReference type="GO" id="GO:0004674">
    <property type="term" value="F:protein serine/threonine kinase activity"/>
    <property type="evidence" value="ECO:0007669"/>
    <property type="project" value="UniProtKB-EC"/>
</dbReference>
<evidence type="ECO:0000256" key="1">
    <source>
        <dbReference type="ARBA" id="ARBA00010886"/>
    </source>
</evidence>
<dbReference type="PROSITE" id="PS00107">
    <property type="entry name" value="PROTEIN_KINASE_ATP"/>
    <property type="match status" value="1"/>
</dbReference>
<evidence type="ECO:0000313" key="13">
    <source>
        <dbReference type="Proteomes" id="UP001190700"/>
    </source>
</evidence>
<dbReference type="InterPro" id="IPR050660">
    <property type="entry name" value="NEK_Ser/Thr_kinase"/>
</dbReference>
<dbReference type="PROSITE" id="PS50076">
    <property type="entry name" value="DNAJ_2"/>
    <property type="match status" value="1"/>
</dbReference>
<comment type="caution">
    <text evidence="12">The sequence shown here is derived from an EMBL/GenBank/DDBJ whole genome shotgun (WGS) entry which is preliminary data.</text>
</comment>
<protein>
    <recommendedName>
        <fullName evidence="2">non-specific serine/threonine protein kinase</fullName>
        <ecNumber evidence="2">2.7.11.1</ecNumber>
    </recommendedName>
</protein>
<dbReference type="InterPro" id="IPR000719">
    <property type="entry name" value="Prot_kinase_dom"/>
</dbReference>
<keyword evidence="3" id="KW-0808">Transferase</keyword>
<evidence type="ECO:0000259" key="11">
    <source>
        <dbReference type="PROSITE" id="PS51196"/>
    </source>
</evidence>
<name>A0AAE0LD84_9CHLO</name>
<evidence type="ECO:0000256" key="2">
    <source>
        <dbReference type="ARBA" id="ARBA00012513"/>
    </source>
</evidence>
<feature type="region of interest" description="Disordered" evidence="8">
    <location>
        <begin position="1024"/>
        <end position="1043"/>
    </location>
</feature>
<dbReference type="SMART" id="SM00271">
    <property type="entry name" value="DnaJ"/>
    <property type="match status" value="1"/>
</dbReference>
<dbReference type="PANTHER" id="PTHR43671">
    <property type="entry name" value="SERINE/THREONINE-PROTEIN KINASE NEK"/>
    <property type="match status" value="1"/>
</dbReference>
<dbReference type="EMBL" id="LGRX02004376">
    <property type="protein sequence ID" value="KAK3280489.1"/>
    <property type="molecule type" value="Genomic_DNA"/>
</dbReference>
<dbReference type="InterPro" id="IPR027417">
    <property type="entry name" value="P-loop_NTPase"/>
</dbReference>
<dbReference type="PROSITE" id="PS50011">
    <property type="entry name" value="PROTEIN_KINASE_DOM"/>
    <property type="match status" value="1"/>
</dbReference>
<keyword evidence="4 7" id="KW-0547">Nucleotide-binding</keyword>
<feature type="domain" description="Protein kinase" evidence="9">
    <location>
        <begin position="43"/>
        <end position="305"/>
    </location>
</feature>
<dbReference type="InterPro" id="IPR011009">
    <property type="entry name" value="Kinase-like_dom_sf"/>
</dbReference>
<dbReference type="PROSITE" id="PS51196">
    <property type="entry name" value="SECA_MOTOR_DEAD"/>
    <property type="match status" value="1"/>
</dbReference>
<dbReference type="Gene3D" id="1.10.287.110">
    <property type="entry name" value="DnaJ domain"/>
    <property type="match status" value="1"/>
</dbReference>
<evidence type="ECO:0000256" key="4">
    <source>
        <dbReference type="ARBA" id="ARBA00022741"/>
    </source>
</evidence>
<dbReference type="PANTHER" id="PTHR43671:SF13">
    <property type="entry name" value="SERINE_THREONINE-PROTEIN KINASE NEK2"/>
    <property type="match status" value="1"/>
</dbReference>
<dbReference type="InterPro" id="IPR014018">
    <property type="entry name" value="SecA_motor_DEAD"/>
</dbReference>
<evidence type="ECO:0000256" key="5">
    <source>
        <dbReference type="ARBA" id="ARBA00022777"/>
    </source>
</evidence>
<keyword evidence="5" id="KW-0418">Kinase</keyword>
<evidence type="ECO:0000256" key="3">
    <source>
        <dbReference type="ARBA" id="ARBA00022679"/>
    </source>
</evidence>
<evidence type="ECO:0000259" key="10">
    <source>
        <dbReference type="PROSITE" id="PS50076"/>
    </source>
</evidence>
<comment type="similarity">
    <text evidence="1">Belongs to the protein kinase superfamily. NEK Ser/Thr protein kinase family. NIMA subfamily.</text>
</comment>
<dbReference type="InterPro" id="IPR008271">
    <property type="entry name" value="Ser/Thr_kinase_AS"/>
</dbReference>
<feature type="domain" description="J" evidence="10">
    <location>
        <begin position="1966"/>
        <end position="2054"/>
    </location>
</feature>
<dbReference type="SUPFAM" id="SSF56112">
    <property type="entry name" value="Protein kinase-like (PK-like)"/>
    <property type="match status" value="1"/>
</dbReference>
<dbReference type="SUPFAM" id="SSF52540">
    <property type="entry name" value="P-loop containing nucleoside triphosphate hydrolases"/>
    <property type="match status" value="3"/>
</dbReference>
<organism evidence="12 13">
    <name type="scientific">Cymbomonas tetramitiformis</name>
    <dbReference type="NCBI Taxonomy" id="36881"/>
    <lineage>
        <taxon>Eukaryota</taxon>
        <taxon>Viridiplantae</taxon>
        <taxon>Chlorophyta</taxon>
        <taxon>Pyramimonadophyceae</taxon>
        <taxon>Pyramimonadales</taxon>
        <taxon>Pyramimonadaceae</taxon>
        <taxon>Cymbomonas</taxon>
    </lineage>
</organism>
<dbReference type="Gene3D" id="3.40.50.300">
    <property type="entry name" value="P-loop containing nucleotide triphosphate hydrolases"/>
    <property type="match status" value="3"/>
</dbReference>
<keyword evidence="13" id="KW-1185">Reference proteome</keyword>
<dbReference type="Pfam" id="PF00069">
    <property type="entry name" value="Pkinase"/>
    <property type="match status" value="1"/>
</dbReference>
<dbReference type="InterPro" id="IPR036869">
    <property type="entry name" value="J_dom_sf"/>
</dbReference>
<dbReference type="Proteomes" id="UP001190700">
    <property type="component" value="Unassembled WGS sequence"/>
</dbReference>
<sequence>MSSTTCVSNVSSESADDQPREETWTCVYVSQAEEANCSPESRFEILDVIGEGAFGTVRKVLPRPGNQQVCEDAAKQHFFALKSIPIKTSGMQVDWKREVEIVKKFDHPRVVRCYDTFITKNAEQEVETIHLQMEICARGSLEDLLEDHAKNKTPIPEEVIIRHFVSVLEALVYIHKEGFLHRDIKPANILVTEDGTTKLGDFGLAKNVTVSPGETCCGSLDYMAPEILSGHGNQTEKVDIYSLACVVCRLCTLKKRPPPRTETTNPPIPLHYSGWLKQVIIHMLHHDVATRPTACELLKTIQYQLGQYSFNADLAAAAVDGSPEQHATKAEAHVNPISPPPQVTGAAQASDASGLGAATTAEDSAAAGPAAAPQTPSGYGGANPAQQGTLAMPDVPEALVCVPTVPPALDERSQPPVGDVAEGESWVKVTTTMPKGEGARRTSMYGDSDEDEDEDEEFSAVRLASARLDLARVGELIASSQETLTHIVGRDVVILLGKTGTGKSTLIHALAGCSLQRRQHRSAEDGFCKDVYEPREVLPGFAIGHDMKSETKTLRHFERPTAAGDAVVYLDSAGYEDTAGVEVDIATSVSFRKVADVCRRLRFVVLINCASFFEDRGGALRGLVKLVSAMVGRWEREDFKPHRFAFTFLFTHTDMLHHMSRTPTKAGGMPAGDDLEEVEKGYVRDLLECTLKGTPPKDAAAHTILKWMIRCLKRRHPFVDVFHPERTDAGRLARLVERFAPEGDGTVHPAIGLDPAAPPCSVVHCGLSPQNASAIALELKALLRELRVALEHEHLHEMGEATHALALLHQHVPIEAMADAYASAADAVDARARKALEEAYDAVELGTSADGDFNGMLAARALKSITLLGNLARLGVGNALRASGELDALDYLRARVVALQQLLRDVLEEREGKTVTSLEEAERCLSKLCAWGGVRSEFEATATAGVSLLDAFVQRAVASAAETEPISAAAAVARLGLVRASLPNLRGLGVVAAGVEEAYTAVVVRVEDAIQTWTKEATEALADGGLFPGDASEKPEGLSAQSEDMDALRTQLGVFTERARKLEELGTALDAVEASPTLTECARQARWEMQTQARAMISRRGDAVRSATEQGVAAPALQPAMQALALLHGALTETQRREGGGSEYDDACSSLAALLKQRYTQLCALCDRPWDGSLASVPERPLAELAACAWLDDLLETRDRFVRESVGDAKGRYAARLQSVGSALSCALARYLGAPRQHRDELDALHAQLAHIKHLAATLSRFPGQEGSPAGGADVERATQSLVDEWCSKQLALARFPEDVGELGDLDAEAVEAALEGCEGLKRFFAHVTKPLAEKVEEHLQRYHELIRALMQAGGRYETKKAVLDVMDAWRGRGLNQLMARLPELCGLQRAVWEDVAALARKIRTEIEESHDLESAASGLEALASARAVDGHAGEAASASFATLSHLVDLKRAGLDMKVQRCIADFKFEAIGGYLGQLADAKGPANQLRFQSMIDEVHKGVLCQIDGAKAAVVRGREAVEAVRSLEKAGDSIGKLMKQHKAVDLPAEARMIERRSQEHFKQLLTKLQSALAASDFLAIVVERCAVEEYLEGGKQLISRRAHKRAREQVALAHQSLADVNKLLDAFVQNVSGCNHRSDTSKLLPALNQLKAAASSSAHLAEFYGNAVRTLGEALHDTHLRIKKDVHANRLYSIAVETYTYWAKEWDKGLKEHFPGFPVDVAAQLQAFRDLEEQMNIASRDSLMDPVQLRQRRGTLQQNARRWPAVVGWMFGYDEDQERGRDLQLLNDDVDHIISTAWWNLETHNYEQLGRYAAALHQIEQLMEEFLLDAICRRIEELQMGMRDTLRGLRDQLSMALENSNIHQFEMVFLQYHALVQSLAPVYPEVLRDSDALHLAMRLDLERRIADLAQQLSHLQFSAACESVHTLRSLGHVLVGAFVDYCELAMDDDSLKQINALCDAHFGGEAVRHCAVLGVGPDACLDQIQRAYRQKSLETHPDRPSGSTAMQQRVERAKEALLEGFRPFSKPFSAQFKDVPRRLDEEVKELLENRDYDGVREVLVASRELHLLNCMVDPPMDGERTRAWLLQAVEDHIVGIRAEMRSQWDRRELQEVDDGFSTLAAFDKALGAFSNSDVYSWRSEIASSIEAEVKSRVDQAKAYLNRAETAEANVRELAMQLVYMGRILDALPHFTELTTISISNVLEACLEHAWGFTFLFKLGMVLQQGSVGAVGEDGEVTSEDKRIGQVLVSEFRHFKDTQTMIWNQEIVQKDVSGTVDEVASKRVAASNGVCDVCDAPVGRGTLLSGFQEYEAEYDACFQRWCAGQLEMPDLADMVRAQVAPVSPCHIATWTRDIKDMLPILLGRIFAYFTILKSGESYRRLRDAGDDHGAIVEAAALANGQASDGGAGDGRGEAMNVSHVLLKPHNIQVLSVLRMLGYDTDGTDLASHLMDIRTGEGKSIILGACATLLGLLGFRVRCVCYSQYLSDRDYSLFKDLFLDFDCRGVSLREPEIQDVLKMVWRSRALSRDQVVCAVKASAAFRALQSKFPTSEDFLNIQIEEMVGALSSFEYHEYHYNRGLNRIGYKEMDGMCYNSYSYETAFAYLNEAEKGNLRNPEEALEYALQFRPVVCRFSFANLIPACVLGVSGTVKVLGEFEWRIMNRYGIEVYSHLPSVYGESNFRFLNQTGQSAITVERSKENYFQAISQEVKKVVSSGRAAIVFFQDSHSLDDYAKSPYFRGNLNNNLLHERLSTEAKDHAIKKAATAGQATFSTAVFGRGTDFVCYDPKLLDAGGVHVIQAFVSLSKSEEIQIQGRTARQGKCGTYSMVLLADELSSELEIASAQALQLAPAALYESIEQARQTQCHRVFAKMETAWREAEEQDKLSHEYADALLANDRDLAIEKFMQLQ</sequence>
<feature type="binding site" evidence="7">
    <location>
        <position position="82"/>
    </location>
    <ligand>
        <name>ATP</name>
        <dbReference type="ChEBI" id="CHEBI:30616"/>
    </ligand>
</feature>
<dbReference type="SUPFAM" id="SSF46565">
    <property type="entry name" value="Chaperone J-domain"/>
    <property type="match status" value="1"/>
</dbReference>
<dbReference type="InterPro" id="IPR001623">
    <property type="entry name" value="DnaJ_domain"/>
</dbReference>